<dbReference type="PANTHER" id="PTHR43685">
    <property type="entry name" value="GLYCOSYLTRANSFERASE"/>
    <property type="match status" value="1"/>
</dbReference>
<dbReference type="EMBL" id="JAHLFJ010000012">
    <property type="protein sequence ID" value="MBU3855139.1"/>
    <property type="molecule type" value="Genomic_DNA"/>
</dbReference>
<organism evidence="2 3">
    <name type="scientific">Candidatus Phocaeicola excrementipullorum</name>
    <dbReference type="NCBI Taxonomy" id="2838731"/>
    <lineage>
        <taxon>Bacteria</taxon>
        <taxon>Pseudomonadati</taxon>
        <taxon>Bacteroidota</taxon>
        <taxon>Bacteroidia</taxon>
        <taxon>Bacteroidales</taxon>
        <taxon>Bacteroidaceae</taxon>
        <taxon>Phocaeicola</taxon>
    </lineage>
</organism>
<dbReference type="CDD" id="cd04185">
    <property type="entry name" value="GT_2_like_b"/>
    <property type="match status" value="1"/>
</dbReference>
<evidence type="ECO:0000313" key="2">
    <source>
        <dbReference type="EMBL" id="MBU3855139.1"/>
    </source>
</evidence>
<reference evidence="2" key="1">
    <citation type="journal article" date="2021" name="PeerJ">
        <title>Extensive microbial diversity within the chicken gut microbiome revealed by metagenomics and culture.</title>
        <authorList>
            <person name="Gilroy R."/>
            <person name="Ravi A."/>
            <person name="Getino M."/>
            <person name="Pursley I."/>
            <person name="Horton D.L."/>
            <person name="Alikhan N.F."/>
            <person name="Baker D."/>
            <person name="Gharbi K."/>
            <person name="Hall N."/>
            <person name="Watson M."/>
            <person name="Adriaenssens E.M."/>
            <person name="Foster-Nyarko E."/>
            <person name="Jarju S."/>
            <person name="Secka A."/>
            <person name="Antonio M."/>
            <person name="Oren A."/>
            <person name="Chaudhuri R.R."/>
            <person name="La Ragione R."/>
            <person name="Hildebrand F."/>
            <person name="Pallen M.J."/>
        </authorList>
    </citation>
    <scope>NUCLEOTIDE SEQUENCE</scope>
    <source>
        <strain evidence="2">8470</strain>
    </source>
</reference>
<accession>A0A948TKW4</accession>
<sequence length="308" mass="35973">MKINCVVVTHNRLSLLKENLAALKKQTIRINKIFVINNSSSDGTTEYLDSLQEKDSQFHIIHSKENKGGAWGFYEGIKQGTLSGCDYIWIMDDDTIPTSNALEELVKGFQLTNNVGFVCSKVVWTDGREHKMNVPGFIKDSYNKPIVYHNTQTKGLLCQSCSFVSVIFSTQVIYEVGLPIKEFFIWLDDMEYTNRIHNHNYKGLYIEKSVVVHKTTVNYGPQIQNAPVEMAWKFYYHARNTAYMNRFRKKNIFSYYLSLLNKYRVYLHRINKRNDSKENKEKFKTAVKKGCKDGIRFYPHIEYLPPRQ</sequence>
<evidence type="ECO:0000259" key="1">
    <source>
        <dbReference type="Pfam" id="PF00535"/>
    </source>
</evidence>
<dbReference type="Pfam" id="PF00535">
    <property type="entry name" value="Glycos_transf_2"/>
    <property type="match status" value="1"/>
</dbReference>
<dbReference type="Gene3D" id="3.90.550.10">
    <property type="entry name" value="Spore Coat Polysaccharide Biosynthesis Protein SpsA, Chain A"/>
    <property type="match status" value="1"/>
</dbReference>
<dbReference type="Proteomes" id="UP000784286">
    <property type="component" value="Unassembled WGS sequence"/>
</dbReference>
<gene>
    <name evidence="2" type="ORF">H9928_01015</name>
</gene>
<protein>
    <submittedName>
        <fullName evidence="2">Glycosyltransferase family 2 protein</fullName>
    </submittedName>
</protein>
<reference evidence="2" key="2">
    <citation type="submission" date="2021-04" db="EMBL/GenBank/DDBJ databases">
        <authorList>
            <person name="Gilroy R."/>
        </authorList>
    </citation>
    <scope>NUCLEOTIDE SEQUENCE</scope>
    <source>
        <strain evidence="2">8470</strain>
    </source>
</reference>
<name>A0A948TKW4_9BACT</name>
<comment type="caution">
    <text evidence="2">The sequence shown here is derived from an EMBL/GenBank/DDBJ whole genome shotgun (WGS) entry which is preliminary data.</text>
</comment>
<evidence type="ECO:0000313" key="3">
    <source>
        <dbReference type="Proteomes" id="UP000784286"/>
    </source>
</evidence>
<dbReference type="InterPro" id="IPR029044">
    <property type="entry name" value="Nucleotide-diphossugar_trans"/>
</dbReference>
<dbReference type="InterPro" id="IPR050834">
    <property type="entry name" value="Glycosyltransf_2"/>
</dbReference>
<proteinExistence type="predicted"/>
<feature type="domain" description="Glycosyltransferase 2-like" evidence="1">
    <location>
        <begin position="6"/>
        <end position="164"/>
    </location>
</feature>
<dbReference type="AlphaFoldDB" id="A0A948TKW4"/>
<dbReference type="PANTHER" id="PTHR43685:SF2">
    <property type="entry name" value="GLYCOSYLTRANSFERASE 2-LIKE DOMAIN-CONTAINING PROTEIN"/>
    <property type="match status" value="1"/>
</dbReference>
<dbReference type="InterPro" id="IPR001173">
    <property type="entry name" value="Glyco_trans_2-like"/>
</dbReference>
<dbReference type="SUPFAM" id="SSF53448">
    <property type="entry name" value="Nucleotide-diphospho-sugar transferases"/>
    <property type="match status" value="1"/>
</dbReference>